<dbReference type="GO" id="GO:0046983">
    <property type="term" value="F:protein dimerization activity"/>
    <property type="evidence" value="ECO:0007669"/>
    <property type="project" value="InterPro"/>
</dbReference>
<accession>K8ELY3</accession>
<dbReference type="InterPro" id="IPR011598">
    <property type="entry name" value="bHLH_dom"/>
</dbReference>
<dbReference type="SUPFAM" id="SSF47459">
    <property type="entry name" value="HLH, helix-loop-helix DNA-binding domain"/>
    <property type="match status" value="1"/>
</dbReference>
<evidence type="ECO:0000313" key="3">
    <source>
        <dbReference type="Proteomes" id="UP000198341"/>
    </source>
</evidence>
<protein>
    <recommendedName>
        <fullName evidence="1">BHLH domain-containing protein</fullName>
    </recommendedName>
</protein>
<sequence length="259" mass="27809">MSKLPLIERLPSDVVESDDWLSNAFPIVEEDNGALSPFDLADIFPQPVETIPNTNSNNLIALASPQTTTKTSLGKHALASAEVAAVTTIAETTATATKKTTTRPVKKVKKSVREKARRDALNDRFEDLSRSLLESADDELKTDKSSIVTAARECILGLREQLGKLNACLAAERSEWAKTKQELIAEKILVEQKLQNFMAKMPFASAIPSTGGSKHAAANVGITGTVVTEDTDGDAPLAPILVVSTTTAEEDAKWRAPLA</sequence>
<dbReference type="KEGG" id="bpg:Bathy12g01120"/>
<dbReference type="InterPro" id="IPR036638">
    <property type="entry name" value="HLH_DNA-bd_sf"/>
</dbReference>
<dbReference type="EMBL" id="FO082267">
    <property type="protein sequence ID" value="CCO19066.1"/>
    <property type="molecule type" value="Genomic_DNA"/>
</dbReference>
<dbReference type="PROSITE" id="PS50888">
    <property type="entry name" value="BHLH"/>
    <property type="match status" value="1"/>
</dbReference>
<keyword evidence="3" id="KW-1185">Reference proteome</keyword>
<dbReference type="Pfam" id="PF00010">
    <property type="entry name" value="HLH"/>
    <property type="match status" value="1"/>
</dbReference>
<dbReference type="RefSeq" id="XP_007509951.1">
    <property type="nucleotide sequence ID" value="XM_007509889.1"/>
</dbReference>
<dbReference type="Proteomes" id="UP000198341">
    <property type="component" value="Chromosome 12"/>
</dbReference>
<feature type="domain" description="BHLH" evidence="1">
    <location>
        <begin position="105"/>
        <end position="158"/>
    </location>
</feature>
<dbReference type="GeneID" id="19012320"/>
<name>K8ELY3_9CHLO</name>
<evidence type="ECO:0000313" key="2">
    <source>
        <dbReference type="EMBL" id="CCO19066.1"/>
    </source>
</evidence>
<dbReference type="SMART" id="SM00353">
    <property type="entry name" value="HLH"/>
    <property type="match status" value="1"/>
</dbReference>
<dbReference type="AlphaFoldDB" id="K8ELY3"/>
<proteinExistence type="predicted"/>
<reference evidence="2 3" key="1">
    <citation type="submission" date="2011-10" db="EMBL/GenBank/DDBJ databases">
        <authorList>
            <person name="Genoscope - CEA"/>
        </authorList>
    </citation>
    <scope>NUCLEOTIDE SEQUENCE [LARGE SCALE GENOMIC DNA]</scope>
    <source>
        <strain evidence="2 3">RCC 1105</strain>
    </source>
</reference>
<dbReference type="Gene3D" id="4.10.280.10">
    <property type="entry name" value="Helix-loop-helix DNA-binding domain"/>
    <property type="match status" value="1"/>
</dbReference>
<evidence type="ECO:0000259" key="1">
    <source>
        <dbReference type="PROSITE" id="PS50888"/>
    </source>
</evidence>
<organism evidence="2 3">
    <name type="scientific">Bathycoccus prasinos</name>
    <dbReference type="NCBI Taxonomy" id="41875"/>
    <lineage>
        <taxon>Eukaryota</taxon>
        <taxon>Viridiplantae</taxon>
        <taxon>Chlorophyta</taxon>
        <taxon>Mamiellophyceae</taxon>
        <taxon>Mamiellales</taxon>
        <taxon>Bathycoccaceae</taxon>
        <taxon>Bathycoccus</taxon>
    </lineage>
</organism>
<dbReference type="OrthoDB" id="515493at2759"/>
<gene>
    <name evidence="2" type="ordered locus">Bathy12g01120</name>
</gene>